<evidence type="ECO:0000256" key="3">
    <source>
        <dbReference type="ARBA" id="ARBA00023008"/>
    </source>
</evidence>
<evidence type="ECO:0000256" key="2">
    <source>
        <dbReference type="ARBA" id="ARBA00023002"/>
    </source>
</evidence>
<evidence type="ECO:0000313" key="9">
    <source>
        <dbReference type="Proteomes" id="UP001152755"/>
    </source>
</evidence>
<evidence type="ECO:0000256" key="1">
    <source>
        <dbReference type="ARBA" id="ARBA00022723"/>
    </source>
</evidence>
<dbReference type="CDD" id="cd13861">
    <property type="entry name" value="CuRO_1_CumA_like"/>
    <property type="match status" value="1"/>
</dbReference>
<accession>A0A9X4RFK1</accession>
<protein>
    <submittedName>
        <fullName evidence="8">Multicopper oxidase family protein</fullName>
    </submittedName>
</protein>
<dbReference type="PANTHER" id="PTHR11709">
    <property type="entry name" value="MULTI-COPPER OXIDASE"/>
    <property type="match status" value="1"/>
</dbReference>
<dbReference type="InterPro" id="IPR011706">
    <property type="entry name" value="Cu-oxidase_C"/>
</dbReference>
<dbReference type="PROSITE" id="PS00079">
    <property type="entry name" value="MULTICOPPER_OXIDASE1"/>
    <property type="match status" value="1"/>
</dbReference>
<evidence type="ECO:0000256" key="4">
    <source>
        <dbReference type="SAM" id="SignalP"/>
    </source>
</evidence>
<name>A0A9X4RFK1_9ACTN</name>
<dbReference type="GO" id="GO:0016491">
    <property type="term" value="F:oxidoreductase activity"/>
    <property type="evidence" value="ECO:0007669"/>
    <property type="project" value="UniProtKB-KW"/>
</dbReference>
<sequence length="498" mass="52999">MNRPITRRGFLAASAVGLGGFALAACGSSGTSGSGSGSAIDGQAVAAAEARRPHTGRTITADLVPQSVEVDLGGPTVRTLAYGDTVPGPLIRANVGDELAVRVTNRLDHPTSVHWHGIALRNDMDGAAPATPDIGAGGEFTYRFSVPDAGTYWAHPHVGLDTDYGLYLPVIVDDPREPGDYDAEWIVVLDDWTDGVGKSPQQIYDGLRRGDMSSMPGMGGNMNHGGEAGNLLGGDAGDVDYPYYLVNGRIPAAPAGFTAEPGQRVRIRIINAGADTAFRVALAGHQMTVTHTDGFPVVPVPTDAVLLGMGERYDVLVTVGDGVFPLVASAEGKNGQARALLTTGAGSAPDAAFRPSELDGRLVTVDDVVAAPDVMLPQGKPDVQLRADLAGDMMSYNWTINGRDYDHTRSLTIREGQRARLTFRNRSMMWHPMHLHGHTFQVLRADGTPGPRKDTVIVLPMRSVAVDLVADNPGDWMLHCHNAYHQDAGMMTRLDYVR</sequence>
<dbReference type="InterPro" id="IPR006311">
    <property type="entry name" value="TAT_signal"/>
</dbReference>
<dbReference type="Proteomes" id="UP001152755">
    <property type="component" value="Unassembled WGS sequence"/>
</dbReference>
<evidence type="ECO:0000313" key="8">
    <source>
        <dbReference type="EMBL" id="MDG3016763.1"/>
    </source>
</evidence>
<evidence type="ECO:0000259" key="5">
    <source>
        <dbReference type="Pfam" id="PF00394"/>
    </source>
</evidence>
<organism evidence="8 9">
    <name type="scientific">Speluncibacter jeojiensis</name>
    <dbReference type="NCBI Taxonomy" id="2710754"/>
    <lineage>
        <taxon>Bacteria</taxon>
        <taxon>Bacillati</taxon>
        <taxon>Actinomycetota</taxon>
        <taxon>Actinomycetes</taxon>
        <taxon>Mycobacteriales</taxon>
        <taxon>Speluncibacteraceae</taxon>
        <taxon>Speluncibacter</taxon>
    </lineage>
</organism>
<dbReference type="PANTHER" id="PTHR11709:SF394">
    <property type="entry name" value="FI03373P-RELATED"/>
    <property type="match status" value="1"/>
</dbReference>
<evidence type="ECO:0000259" key="7">
    <source>
        <dbReference type="Pfam" id="PF07732"/>
    </source>
</evidence>
<feature type="domain" description="Plastocyanin-like" evidence="7">
    <location>
        <begin position="73"/>
        <end position="176"/>
    </location>
</feature>
<feature type="chain" id="PRO_5040892399" evidence="4">
    <location>
        <begin position="25"/>
        <end position="498"/>
    </location>
</feature>
<dbReference type="InterPro" id="IPR045087">
    <property type="entry name" value="Cu-oxidase_fam"/>
</dbReference>
<dbReference type="SUPFAM" id="SSF49503">
    <property type="entry name" value="Cupredoxins"/>
    <property type="match status" value="3"/>
</dbReference>
<keyword evidence="9" id="KW-1185">Reference proteome</keyword>
<gene>
    <name evidence="8" type="ORF">NVS88_19610</name>
</gene>
<keyword evidence="4" id="KW-0732">Signal</keyword>
<dbReference type="InterPro" id="IPR033138">
    <property type="entry name" value="Cu_oxidase_CS"/>
</dbReference>
<dbReference type="InterPro" id="IPR008972">
    <property type="entry name" value="Cupredoxin"/>
</dbReference>
<comment type="caution">
    <text evidence="8">The sequence shown here is derived from an EMBL/GenBank/DDBJ whole genome shotgun (WGS) entry which is preliminary data.</text>
</comment>
<dbReference type="CDD" id="cd13896">
    <property type="entry name" value="CuRO_3_CopA"/>
    <property type="match status" value="1"/>
</dbReference>
<dbReference type="CDD" id="cd13870">
    <property type="entry name" value="CuRO_2_CopA_like_1"/>
    <property type="match status" value="1"/>
</dbReference>
<evidence type="ECO:0000259" key="6">
    <source>
        <dbReference type="Pfam" id="PF07731"/>
    </source>
</evidence>
<dbReference type="PROSITE" id="PS51257">
    <property type="entry name" value="PROKAR_LIPOPROTEIN"/>
    <property type="match status" value="1"/>
</dbReference>
<dbReference type="PROSITE" id="PS00080">
    <property type="entry name" value="MULTICOPPER_OXIDASE2"/>
    <property type="match status" value="1"/>
</dbReference>
<feature type="signal peptide" evidence="4">
    <location>
        <begin position="1"/>
        <end position="24"/>
    </location>
</feature>
<feature type="domain" description="Plastocyanin-like" evidence="5">
    <location>
        <begin position="184"/>
        <end position="341"/>
    </location>
</feature>
<keyword evidence="1" id="KW-0479">Metal-binding</keyword>
<keyword evidence="3" id="KW-0186">Copper</keyword>
<dbReference type="Pfam" id="PF07731">
    <property type="entry name" value="Cu-oxidase_2"/>
    <property type="match status" value="1"/>
</dbReference>
<reference evidence="8" key="1">
    <citation type="submission" date="2022-08" db="EMBL/GenBank/DDBJ databases">
        <title>Genome analysis of Corynebacteriales strain.</title>
        <authorList>
            <person name="Lee S.D."/>
        </authorList>
    </citation>
    <scope>NUCLEOTIDE SEQUENCE</scope>
    <source>
        <strain evidence="8">D3-21</strain>
    </source>
</reference>
<dbReference type="InterPro" id="IPR034279">
    <property type="entry name" value="CuRO_3_CopA"/>
</dbReference>
<keyword evidence="2" id="KW-0560">Oxidoreductase</keyword>
<dbReference type="Pfam" id="PF00394">
    <property type="entry name" value="Cu-oxidase"/>
    <property type="match status" value="1"/>
</dbReference>
<dbReference type="AlphaFoldDB" id="A0A9X4RFK1"/>
<dbReference type="EMBL" id="JANRHA010000017">
    <property type="protein sequence ID" value="MDG3016763.1"/>
    <property type="molecule type" value="Genomic_DNA"/>
</dbReference>
<dbReference type="InterPro" id="IPR002355">
    <property type="entry name" value="Cu_oxidase_Cu_BS"/>
</dbReference>
<dbReference type="PROSITE" id="PS51318">
    <property type="entry name" value="TAT"/>
    <property type="match status" value="1"/>
</dbReference>
<dbReference type="Gene3D" id="2.60.40.420">
    <property type="entry name" value="Cupredoxins - blue copper proteins"/>
    <property type="match status" value="3"/>
</dbReference>
<dbReference type="InterPro" id="IPR001117">
    <property type="entry name" value="Cu-oxidase_2nd"/>
</dbReference>
<dbReference type="InterPro" id="IPR011707">
    <property type="entry name" value="Cu-oxidase-like_N"/>
</dbReference>
<proteinExistence type="predicted"/>
<dbReference type="RefSeq" id="WP_332520683.1">
    <property type="nucleotide sequence ID" value="NZ_JANRHA010000017.1"/>
</dbReference>
<dbReference type="GO" id="GO:0005507">
    <property type="term" value="F:copper ion binding"/>
    <property type="evidence" value="ECO:0007669"/>
    <property type="project" value="InterPro"/>
</dbReference>
<feature type="domain" description="Plastocyanin-like" evidence="6">
    <location>
        <begin position="382"/>
        <end position="494"/>
    </location>
</feature>
<dbReference type="Pfam" id="PF07732">
    <property type="entry name" value="Cu-oxidase_3"/>
    <property type="match status" value="1"/>
</dbReference>